<evidence type="ECO:0000256" key="6">
    <source>
        <dbReference type="PIRSR" id="PIRSR610300-51"/>
    </source>
</evidence>
<dbReference type="SUPFAM" id="SSF51182">
    <property type="entry name" value="RmlC-like cupins"/>
    <property type="match status" value="1"/>
</dbReference>
<dbReference type="RefSeq" id="WP_188585451.1">
    <property type="nucleotide sequence ID" value="NZ_BMGC01000004.1"/>
</dbReference>
<sequence>MTNVVPTARTSRTYSTRNSSTINSSGRFSSARAARSPIRPGAGEDLLARSTPTRLRPADLLRLTDQGAAEVIDGRHDHLLPETWDPIDRWSTRLYSDDEFDVWLISWTPDRRTELHDHAGSIGSLTVLSGSLIEYRWTGSALRSRELHEGDQASFPLGWVHDVMASPVTPAAPAPTLSVHAYSPPLTAMSYYELNGPHTLRRTRTELTDQPE</sequence>
<feature type="binding site" evidence="6">
    <location>
        <position position="118"/>
    </location>
    <ligand>
        <name>Fe cation</name>
        <dbReference type="ChEBI" id="CHEBI:24875"/>
        <note>catalytic</note>
    </ligand>
</feature>
<keyword evidence="3" id="KW-0223">Dioxygenase</keyword>
<evidence type="ECO:0000313" key="9">
    <source>
        <dbReference type="Proteomes" id="UP000621454"/>
    </source>
</evidence>
<dbReference type="Gene3D" id="2.60.120.10">
    <property type="entry name" value="Jelly Rolls"/>
    <property type="match status" value="1"/>
</dbReference>
<evidence type="ECO:0000313" key="8">
    <source>
        <dbReference type="EMBL" id="GGB23530.1"/>
    </source>
</evidence>
<reference evidence="8" key="1">
    <citation type="journal article" date="2014" name="Int. J. Syst. Evol. Microbiol.">
        <title>Complete genome sequence of Corynebacterium casei LMG S-19264T (=DSM 44701T), isolated from a smear-ripened cheese.</title>
        <authorList>
            <consortium name="US DOE Joint Genome Institute (JGI-PGF)"/>
            <person name="Walter F."/>
            <person name="Albersmeier A."/>
            <person name="Kalinowski J."/>
            <person name="Ruckert C."/>
        </authorList>
    </citation>
    <scope>NUCLEOTIDE SEQUENCE</scope>
    <source>
        <strain evidence="8">CGMCC 1.12827</strain>
    </source>
</reference>
<evidence type="ECO:0000256" key="5">
    <source>
        <dbReference type="ARBA" id="ARBA00023004"/>
    </source>
</evidence>
<dbReference type="CDD" id="cd10548">
    <property type="entry name" value="cupin_CDO"/>
    <property type="match status" value="1"/>
</dbReference>
<dbReference type="PANTHER" id="PTHR12918">
    <property type="entry name" value="CYSTEINE DIOXYGENASE"/>
    <property type="match status" value="1"/>
</dbReference>
<gene>
    <name evidence="8" type="ORF">GCM10011489_09740</name>
</gene>
<dbReference type="GO" id="GO:0016702">
    <property type="term" value="F:oxidoreductase activity, acting on single donors with incorporation of molecular oxygen, incorporation of two atoms of oxygen"/>
    <property type="evidence" value="ECO:0007669"/>
    <property type="project" value="InterPro"/>
</dbReference>
<dbReference type="AlphaFoldDB" id="A0A916T0U2"/>
<feature type="compositionally biased region" description="Low complexity" evidence="7">
    <location>
        <begin position="9"/>
        <end position="43"/>
    </location>
</feature>
<keyword evidence="9" id="KW-1185">Reference proteome</keyword>
<evidence type="ECO:0000256" key="7">
    <source>
        <dbReference type="SAM" id="MobiDB-lite"/>
    </source>
</evidence>
<dbReference type="InterPro" id="IPR011051">
    <property type="entry name" value="RmlC_Cupin_sf"/>
</dbReference>
<feature type="binding site" evidence="6">
    <location>
        <position position="161"/>
    </location>
    <ligand>
        <name>Fe cation</name>
        <dbReference type="ChEBI" id="CHEBI:24875"/>
        <note>catalytic</note>
    </ligand>
</feature>
<keyword evidence="4" id="KW-0560">Oxidoreductase</keyword>
<reference evidence="8" key="2">
    <citation type="submission" date="2020-09" db="EMBL/GenBank/DDBJ databases">
        <authorList>
            <person name="Sun Q."/>
            <person name="Zhou Y."/>
        </authorList>
    </citation>
    <scope>NUCLEOTIDE SEQUENCE</scope>
    <source>
        <strain evidence="8">CGMCC 1.12827</strain>
    </source>
</reference>
<feature type="binding site" evidence="6">
    <location>
        <position position="116"/>
    </location>
    <ligand>
        <name>Fe cation</name>
        <dbReference type="ChEBI" id="CHEBI:24875"/>
        <note>catalytic</note>
    </ligand>
</feature>
<dbReference type="GO" id="GO:0008198">
    <property type="term" value="F:ferrous iron binding"/>
    <property type="evidence" value="ECO:0007669"/>
    <property type="project" value="TreeGrafter"/>
</dbReference>
<evidence type="ECO:0000256" key="3">
    <source>
        <dbReference type="ARBA" id="ARBA00022964"/>
    </source>
</evidence>
<dbReference type="Pfam" id="PF05995">
    <property type="entry name" value="CDO_I"/>
    <property type="match status" value="1"/>
</dbReference>
<name>A0A916T0U2_9ACTN</name>
<dbReference type="InterPro" id="IPR014710">
    <property type="entry name" value="RmlC-like_jellyroll"/>
</dbReference>
<keyword evidence="2 6" id="KW-0479">Metal-binding</keyword>
<proteinExistence type="inferred from homology"/>
<evidence type="ECO:0000256" key="2">
    <source>
        <dbReference type="ARBA" id="ARBA00022723"/>
    </source>
</evidence>
<evidence type="ECO:0000256" key="1">
    <source>
        <dbReference type="ARBA" id="ARBA00006622"/>
    </source>
</evidence>
<dbReference type="InterPro" id="IPR010300">
    <property type="entry name" value="CDO_1"/>
</dbReference>
<comment type="similarity">
    <text evidence="1">Belongs to the cysteine dioxygenase family.</text>
</comment>
<dbReference type="Proteomes" id="UP000621454">
    <property type="component" value="Unassembled WGS sequence"/>
</dbReference>
<dbReference type="EMBL" id="BMGC01000004">
    <property type="protein sequence ID" value="GGB23530.1"/>
    <property type="molecule type" value="Genomic_DNA"/>
</dbReference>
<organism evidence="8 9">
    <name type="scientific">Gordonia jinhuaensis</name>
    <dbReference type="NCBI Taxonomy" id="1517702"/>
    <lineage>
        <taxon>Bacteria</taxon>
        <taxon>Bacillati</taxon>
        <taxon>Actinomycetota</taxon>
        <taxon>Actinomycetes</taxon>
        <taxon>Mycobacteriales</taxon>
        <taxon>Gordoniaceae</taxon>
        <taxon>Gordonia</taxon>
    </lineage>
</organism>
<dbReference type="PANTHER" id="PTHR12918:SF1">
    <property type="entry name" value="CYSTEINE DIOXYGENASE TYPE 1"/>
    <property type="match status" value="1"/>
</dbReference>
<comment type="caution">
    <text evidence="8">The sequence shown here is derived from an EMBL/GenBank/DDBJ whole genome shotgun (WGS) entry which is preliminary data.</text>
</comment>
<evidence type="ECO:0000256" key="4">
    <source>
        <dbReference type="ARBA" id="ARBA00023002"/>
    </source>
</evidence>
<evidence type="ECO:0008006" key="10">
    <source>
        <dbReference type="Google" id="ProtNLM"/>
    </source>
</evidence>
<keyword evidence="5 6" id="KW-0408">Iron</keyword>
<protein>
    <recommendedName>
        <fullName evidence="10">Cysteine dioxygenase type I</fullName>
    </recommendedName>
</protein>
<feature type="region of interest" description="Disordered" evidence="7">
    <location>
        <begin position="1"/>
        <end position="50"/>
    </location>
</feature>
<accession>A0A916T0U2</accession>